<evidence type="ECO:0000256" key="5">
    <source>
        <dbReference type="ARBA" id="ARBA00022842"/>
    </source>
</evidence>
<dbReference type="Gene3D" id="3.40.50.1010">
    <property type="entry name" value="5'-nuclease"/>
    <property type="match status" value="1"/>
</dbReference>
<dbReference type="AlphaFoldDB" id="M3UUL9"/>
<evidence type="ECO:0000313" key="8">
    <source>
        <dbReference type="EMBL" id="GAC79142.1"/>
    </source>
</evidence>
<keyword evidence="6" id="KW-0800">Toxin</keyword>
<organism evidence="8 9">
    <name type="scientific">Gordonia malaquae NBRC 108250</name>
    <dbReference type="NCBI Taxonomy" id="1223542"/>
    <lineage>
        <taxon>Bacteria</taxon>
        <taxon>Bacillati</taxon>
        <taxon>Actinomycetota</taxon>
        <taxon>Actinomycetes</taxon>
        <taxon>Mycobacteriales</taxon>
        <taxon>Gordoniaceae</taxon>
        <taxon>Gordonia</taxon>
    </lineage>
</organism>
<protein>
    <recommendedName>
        <fullName evidence="6">Ribonuclease VapC</fullName>
        <shortName evidence="6">RNase VapC</shortName>
        <ecNumber evidence="6">3.1.-.-</ecNumber>
    </recommendedName>
    <alternativeName>
        <fullName evidence="6">Toxin VapC</fullName>
    </alternativeName>
</protein>
<dbReference type="InterPro" id="IPR022907">
    <property type="entry name" value="VapC_family"/>
</dbReference>
<dbReference type="InterPro" id="IPR029060">
    <property type="entry name" value="PIN-like_dom_sf"/>
</dbReference>
<evidence type="ECO:0000256" key="2">
    <source>
        <dbReference type="ARBA" id="ARBA00022722"/>
    </source>
</evidence>
<name>M3UUL9_GORML</name>
<dbReference type="Proteomes" id="UP000035009">
    <property type="component" value="Unassembled WGS sequence"/>
</dbReference>
<keyword evidence="3 6" id="KW-0479">Metal-binding</keyword>
<accession>M3UUL9</accession>
<dbReference type="GO" id="GO:0090729">
    <property type="term" value="F:toxin activity"/>
    <property type="evidence" value="ECO:0007669"/>
    <property type="project" value="UniProtKB-KW"/>
</dbReference>
<dbReference type="HAMAP" id="MF_00265">
    <property type="entry name" value="VapC_Nob1"/>
    <property type="match status" value="1"/>
</dbReference>
<dbReference type="eggNOG" id="COG1848">
    <property type="taxonomic scope" value="Bacteria"/>
</dbReference>
<dbReference type="GO" id="GO:0016787">
    <property type="term" value="F:hydrolase activity"/>
    <property type="evidence" value="ECO:0007669"/>
    <property type="project" value="UniProtKB-KW"/>
</dbReference>
<feature type="domain" description="PIN" evidence="7">
    <location>
        <begin position="9"/>
        <end position="138"/>
    </location>
</feature>
<dbReference type="EC" id="3.1.-.-" evidence="6"/>
<dbReference type="STRING" id="410332.SAMN04488550_3796"/>
<dbReference type="OrthoDB" id="7062868at2"/>
<evidence type="ECO:0000313" key="9">
    <source>
        <dbReference type="Proteomes" id="UP000035009"/>
    </source>
</evidence>
<dbReference type="GO" id="GO:0000287">
    <property type="term" value="F:magnesium ion binding"/>
    <property type="evidence" value="ECO:0007669"/>
    <property type="project" value="UniProtKB-UniRule"/>
</dbReference>
<feature type="binding site" evidence="6">
    <location>
        <position position="12"/>
    </location>
    <ligand>
        <name>Mg(2+)</name>
        <dbReference type="ChEBI" id="CHEBI:18420"/>
    </ligand>
</feature>
<keyword evidence="4 6" id="KW-0378">Hydrolase</keyword>
<evidence type="ECO:0000259" key="7">
    <source>
        <dbReference type="Pfam" id="PF01850"/>
    </source>
</evidence>
<reference evidence="8 9" key="1">
    <citation type="submission" date="2013-02" db="EMBL/GenBank/DDBJ databases">
        <title>Whole genome shotgun sequence of Gordonia malaquae NBRC 108250.</title>
        <authorList>
            <person name="Yoshida I."/>
            <person name="Hosoyama A."/>
            <person name="Tsuchikane K."/>
            <person name="Ando Y."/>
            <person name="Baba S."/>
            <person name="Ohji S."/>
            <person name="Hamada M."/>
            <person name="Tamura T."/>
            <person name="Yamazoe A."/>
            <person name="Yamazaki S."/>
            <person name="Fujita N."/>
        </authorList>
    </citation>
    <scope>NUCLEOTIDE SEQUENCE [LARGE SCALE GENOMIC DNA]</scope>
    <source>
        <strain evidence="8 9">NBRC 108250</strain>
    </source>
</reference>
<keyword evidence="2 6" id="KW-0540">Nuclease</keyword>
<dbReference type="Pfam" id="PF01850">
    <property type="entry name" value="PIN"/>
    <property type="match status" value="1"/>
</dbReference>
<gene>
    <name evidence="6" type="primary">vapC</name>
    <name evidence="8" type="ORF">GM1_007_01010</name>
</gene>
<evidence type="ECO:0000256" key="3">
    <source>
        <dbReference type="ARBA" id="ARBA00022723"/>
    </source>
</evidence>
<dbReference type="SUPFAM" id="SSF88723">
    <property type="entry name" value="PIN domain-like"/>
    <property type="match status" value="1"/>
</dbReference>
<keyword evidence="1 6" id="KW-1277">Toxin-antitoxin system</keyword>
<dbReference type="InterPro" id="IPR002716">
    <property type="entry name" value="PIN_dom"/>
</dbReference>
<proteinExistence type="inferred from homology"/>
<comment type="similarity">
    <text evidence="6">Belongs to the PINc/VapC protein family.</text>
</comment>
<comment type="cofactor">
    <cofactor evidence="6">
        <name>Mg(2+)</name>
        <dbReference type="ChEBI" id="CHEBI:18420"/>
    </cofactor>
</comment>
<evidence type="ECO:0000256" key="6">
    <source>
        <dbReference type="HAMAP-Rule" id="MF_00265"/>
    </source>
</evidence>
<dbReference type="RefSeq" id="WP_008377457.1">
    <property type="nucleotide sequence ID" value="NZ_BAOP01000007.1"/>
</dbReference>
<feature type="binding site" evidence="6">
    <location>
        <position position="111"/>
    </location>
    <ligand>
        <name>Mg(2+)</name>
        <dbReference type="ChEBI" id="CHEBI:18420"/>
    </ligand>
</feature>
<evidence type="ECO:0000256" key="4">
    <source>
        <dbReference type="ARBA" id="ARBA00022801"/>
    </source>
</evidence>
<sequence>MNADTSSLVVVDTNVLIAATDRSRTAHDSSLKFLNEDQRRLAVTPQIAREYLAVSTRPASANGFGLSAEAAVANLNQFLLDMELLAEGVGSTSMLAELVVTHATVGKQTHDANVVAVALANGADTVVTSNTRHFARFSDLIAVEELR</sequence>
<dbReference type="EMBL" id="BAOP01000007">
    <property type="protein sequence ID" value="GAC79142.1"/>
    <property type="molecule type" value="Genomic_DNA"/>
</dbReference>
<comment type="function">
    <text evidence="6">Toxic component of a toxin-antitoxin (TA) system. An RNase.</text>
</comment>
<keyword evidence="5 6" id="KW-0460">Magnesium</keyword>
<dbReference type="GO" id="GO:0004540">
    <property type="term" value="F:RNA nuclease activity"/>
    <property type="evidence" value="ECO:0007669"/>
    <property type="project" value="InterPro"/>
</dbReference>
<evidence type="ECO:0000256" key="1">
    <source>
        <dbReference type="ARBA" id="ARBA00022649"/>
    </source>
</evidence>
<comment type="caution">
    <text evidence="8">The sequence shown here is derived from an EMBL/GenBank/DDBJ whole genome shotgun (WGS) entry which is preliminary data.</text>
</comment>
<keyword evidence="9" id="KW-1185">Reference proteome</keyword>